<dbReference type="GO" id="GO:0005975">
    <property type="term" value="P:carbohydrate metabolic process"/>
    <property type="evidence" value="ECO:0007669"/>
    <property type="project" value="InterPro"/>
</dbReference>
<evidence type="ECO:0000313" key="4">
    <source>
        <dbReference type="Proteomes" id="UP000241085"/>
    </source>
</evidence>
<dbReference type="Gene3D" id="2.60.120.260">
    <property type="entry name" value="Galactose-binding domain-like"/>
    <property type="match status" value="2"/>
</dbReference>
<dbReference type="Gene3D" id="2.115.10.20">
    <property type="entry name" value="Glycosyl hydrolase domain, family 43"/>
    <property type="match status" value="1"/>
</dbReference>
<gene>
    <name evidence="3" type="ORF">C1I63_06990</name>
</gene>
<organism evidence="3 4">
    <name type="scientific">Rathayibacter caricis DSM 15933</name>
    <dbReference type="NCBI Taxonomy" id="1328867"/>
    <lineage>
        <taxon>Bacteria</taxon>
        <taxon>Bacillati</taxon>
        <taxon>Actinomycetota</taxon>
        <taxon>Actinomycetes</taxon>
        <taxon>Micrococcales</taxon>
        <taxon>Microbacteriaceae</taxon>
        <taxon>Rathayibacter</taxon>
    </lineage>
</organism>
<evidence type="ECO:0000259" key="2">
    <source>
        <dbReference type="SMART" id="SM00495"/>
    </source>
</evidence>
<proteinExistence type="predicted"/>
<dbReference type="Proteomes" id="UP000241085">
    <property type="component" value="Unassembled WGS sequence"/>
</dbReference>
<name>A0A2T4USW1_9MICO</name>
<dbReference type="Gene3D" id="1.20.1270.70">
    <property type="entry name" value="Designed single chain three-helix bundle"/>
    <property type="match status" value="3"/>
</dbReference>
<dbReference type="PANTHER" id="PTHR22925:SF3">
    <property type="entry name" value="GLYCOSYL HYDROLASE FAMILY PROTEIN 43"/>
    <property type="match status" value="1"/>
</dbReference>
<dbReference type="CDD" id="cd18823">
    <property type="entry name" value="GH43_RcAra43A-like"/>
    <property type="match status" value="1"/>
</dbReference>
<dbReference type="PANTHER" id="PTHR22925">
    <property type="entry name" value="GLYCOSYL HYDROLASE 43 FAMILY MEMBER"/>
    <property type="match status" value="1"/>
</dbReference>
<protein>
    <recommendedName>
        <fullName evidence="2">Chitin-binding type-3 domain-containing protein</fullName>
    </recommendedName>
</protein>
<dbReference type="EMBL" id="PZPL01000001">
    <property type="protein sequence ID" value="PTL72614.1"/>
    <property type="molecule type" value="Genomic_DNA"/>
</dbReference>
<dbReference type="InterPro" id="IPR003610">
    <property type="entry name" value="CBM5/12"/>
</dbReference>
<accession>A0A2T4USW1</accession>
<dbReference type="Pfam" id="PF07523">
    <property type="entry name" value="Big_3"/>
    <property type="match status" value="1"/>
</dbReference>
<dbReference type="InterPro" id="IPR036573">
    <property type="entry name" value="CBM_sf_5/12"/>
</dbReference>
<dbReference type="SMART" id="SM00495">
    <property type="entry name" value="ChtBD3"/>
    <property type="match status" value="2"/>
</dbReference>
<dbReference type="GO" id="GO:0005576">
    <property type="term" value="C:extracellular region"/>
    <property type="evidence" value="ECO:0007669"/>
    <property type="project" value="InterPro"/>
</dbReference>
<dbReference type="Pfam" id="PF02839">
    <property type="entry name" value="CBM_5_12"/>
    <property type="match status" value="1"/>
</dbReference>
<comment type="caution">
    <text evidence="3">The sequence shown here is derived from an EMBL/GenBank/DDBJ whole genome shotgun (WGS) entry which is preliminary data.</text>
</comment>
<dbReference type="GO" id="GO:0004553">
    <property type="term" value="F:hydrolase activity, hydrolyzing O-glycosyl compounds"/>
    <property type="evidence" value="ECO:0007669"/>
    <property type="project" value="InterPro"/>
</dbReference>
<dbReference type="Pfam" id="PF07554">
    <property type="entry name" value="FIVAR"/>
    <property type="match status" value="3"/>
</dbReference>
<evidence type="ECO:0000313" key="3">
    <source>
        <dbReference type="EMBL" id="PTL72614.1"/>
    </source>
</evidence>
<dbReference type="SUPFAM" id="SSF75005">
    <property type="entry name" value="Arabinanase/levansucrase/invertase"/>
    <property type="match status" value="1"/>
</dbReference>
<dbReference type="InterPro" id="IPR023296">
    <property type="entry name" value="Glyco_hydro_beta-prop_sf"/>
</dbReference>
<evidence type="ECO:0000256" key="1">
    <source>
        <dbReference type="ARBA" id="ARBA00022801"/>
    </source>
</evidence>
<dbReference type="AlphaFoldDB" id="A0A2T4USW1"/>
<dbReference type="Gene3D" id="2.60.40.3630">
    <property type="match status" value="1"/>
</dbReference>
<dbReference type="CDD" id="cd12215">
    <property type="entry name" value="ChiC_BD"/>
    <property type="match status" value="2"/>
</dbReference>
<feature type="domain" description="Chitin-binding type-3" evidence="2">
    <location>
        <begin position="1014"/>
        <end position="1057"/>
    </location>
</feature>
<feature type="domain" description="Chitin-binding type-3" evidence="2">
    <location>
        <begin position="964"/>
        <end position="1007"/>
    </location>
</feature>
<reference evidence="3 4" key="1">
    <citation type="submission" date="2018-03" db="EMBL/GenBank/DDBJ databases">
        <title>Bacteriophage NCPPB3778 and a type I-E CRISPR drive the evolution of the US Biological Select Agent, Rathayibacter toxicus.</title>
        <authorList>
            <person name="Davis E.W.II."/>
            <person name="Tabima J.F."/>
            <person name="Weisberg A.J."/>
            <person name="Dantas Lopes L."/>
            <person name="Wiseman M.S."/>
            <person name="Wiseman M.S."/>
            <person name="Pupko T."/>
            <person name="Belcher M.S."/>
            <person name="Sechler A.J."/>
            <person name="Tancos M.A."/>
            <person name="Schroeder B.K."/>
            <person name="Murray T.D."/>
            <person name="Luster D.G."/>
            <person name="Schneider W.L."/>
            <person name="Rogers E."/>
            <person name="Andreote F.D."/>
            <person name="Grunwald N.J."/>
            <person name="Putnam M.L."/>
            <person name="Chang J.H."/>
        </authorList>
    </citation>
    <scope>NUCLEOTIDE SEQUENCE [LARGE SCALE GENOMIC DNA]</scope>
    <source>
        <strain evidence="3 4">DSM 15933</strain>
    </source>
</reference>
<dbReference type="Gene3D" id="2.10.10.20">
    <property type="entry name" value="Carbohydrate-binding module superfamily 5/12"/>
    <property type="match status" value="2"/>
</dbReference>
<dbReference type="GO" id="GO:0030246">
    <property type="term" value="F:carbohydrate binding"/>
    <property type="evidence" value="ECO:0007669"/>
    <property type="project" value="InterPro"/>
</dbReference>
<sequence>MTRSIPRSTTRPATRPATRRLTALVAALLAGLLVLTGQTAVSSAEAAEVQTSTVAFTDTTTVRGTPLKTFYEGAWSKNSTHTWATGGAAFEIAFTGETVALSGRKATTNGTADVFVDGVKVGSADYRGARSTTTVPIFSHTGLQPGEHVLRVVTVGFINHASAEFTATTQVDERARLTETIDRLSASAADDFTASSWTAFSAELAAATAVRDSAAATDAELIAARADLEQAETALVRVSGLREILEQYRTRVPSAYTAESWAPFAAATVTAGDVLDDPAASASAVVAAKNSLQTTAAALEPLSDGDLQTIQNNRFWLDTAGDPIFSQGGGIFRFGDRYYWYGVEYTGSQQYYDSPTRTYTRAGEVDFVAVTAYSSEDLVNWTFENDVATKDTPLHIPTSKDVTGSYFSDMETLADAVWIGRLGVAYNENTGRYVLLTQFESPDPARITNAGVLFLSGDSPVDDFEYANLQTHIPGVYNNPNKPGWNQGTGDQTVFTDDDGSDYLVFSYRDGRSRTYVGKISDADSLSVETAVEVYRGAGREGNAMFKLDGQYYVASSDLHGWNTSQTYLVRSLEGRIQGPYSSMYVLPGTEKDYSHVTQSGFFLTVQGTEQDTVIYAGDRWADFAWNGLGYNQWVPLSGTGADVSFNSLSEWDLNARTGAWEVGEGNNWILNPDFAADRIAVTTVTGWTQVTDPSSATTAFVQNTSPGADGSRFALRLGAAEAFSGGVQQEEEVPAGVYSLALKASNPGGLTAAQVSVTGADGVTHTTAIPVTAGWADIASEQFVLPAGAARVAITATGTGGQSVSVDALSLRRQSVDTAPLQALVDATAGLVPADSTAGSWAPFAEARSAATAVLAGPATQAAVDAARAALESARAALVPAVRSIVVAPATVLVPIGAAFDPASITVTAALADGATRTLAASEYRVTGFVTTTAGVRTATVAVLPALLAEGATVEAPLTVSVLPAWNAKAVYQKGAAVLYAGSEWRASWYSSNQKPGDVNGPWQQILTAPDGTAIWTASRIFDTGDVVVHQGQRFRAKWWTRNQAPGDPHGPWQPLR</sequence>
<keyword evidence="1" id="KW-0378">Hydrolase</keyword>
<keyword evidence="4" id="KW-1185">Reference proteome</keyword>
<dbReference type="InterPro" id="IPR022038">
    <property type="entry name" value="Ig-like_bact"/>
</dbReference>
<dbReference type="RefSeq" id="WP_107574293.1">
    <property type="nucleotide sequence ID" value="NZ_PZPL01000001.1"/>
</dbReference>
<dbReference type="SUPFAM" id="SSF51055">
    <property type="entry name" value="Carbohydrate binding domain"/>
    <property type="match status" value="2"/>
</dbReference>